<dbReference type="InterPro" id="IPR005139">
    <property type="entry name" value="PCRF"/>
</dbReference>
<dbReference type="InterPro" id="IPR050057">
    <property type="entry name" value="Prokaryotic/Mito_RF"/>
</dbReference>
<gene>
    <name evidence="7" type="ORF">AUJ29_01510</name>
</gene>
<comment type="similarity">
    <text evidence="2">Belongs to the prokaryotic/mitochondrial release factor family.</text>
</comment>
<comment type="function">
    <text evidence="1">Peptide chain release factor 1 directs the termination of translation in response to the peptide chain termination codons UAG and UAA.</text>
</comment>
<evidence type="ECO:0000256" key="2">
    <source>
        <dbReference type="ARBA" id="ARBA00010835"/>
    </source>
</evidence>
<proteinExistence type="inferred from homology"/>
<dbReference type="NCBIfam" id="NF001859">
    <property type="entry name" value="PRK00591.1"/>
    <property type="match status" value="1"/>
</dbReference>
<evidence type="ECO:0000259" key="6">
    <source>
        <dbReference type="SMART" id="SM00937"/>
    </source>
</evidence>
<dbReference type="Pfam" id="PF03462">
    <property type="entry name" value="PCRF"/>
    <property type="match status" value="1"/>
</dbReference>
<dbReference type="SMART" id="SM00937">
    <property type="entry name" value="PCRF"/>
    <property type="match status" value="1"/>
</dbReference>
<keyword evidence="3" id="KW-0488">Methylation</keyword>
<dbReference type="InterPro" id="IPR000352">
    <property type="entry name" value="Pep_chain_release_fac_I"/>
</dbReference>
<protein>
    <recommendedName>
        <fullName evidence="5">Peptide chain release factor 1</fullName>
    </recommendedName>
</protein>
<dbReference type="Proteomes" id="UP000182465">
    <property type="component" value="Unassembled WGS sequence"/>
</dbReference>
<reference evidence="7 8" key="1">
    <citation type="journal article" date="2016" name="Environ. Microbiol.">
        <title>Genomic resolution of a cold subsurface aquifer community provides metabolic insights for novel microbes adapted to high CO concentrations.</title>
        <authorList>
            <person name="Probst A.J."/>
            <person name="Castelle C.J."/>
            <person name="Singh A."/>
            <person name="Brown C.T."/>
            <person name="Anantharaman K."/>
            <person name="Sharon I."/>
            <person name="Hug L.A."/>
            <person name="Burstein D."/>
            <person name="Emerson J.B."/>
            <person name="Thomas B.C."/>
            <person name="Banfield J.F."/>
        </authorList>
    </citation>
    <scope>NUCLEOTIDE SEQUENCE [LARGE SCALE GENOMIC DNA]</scope>
    <source>
        <strain evidence="7">CG1_02_38_13</strain>
    </source>
</reference>
<dbReference type="Gene3D" id="3.30.160.20">
    <property type="match status" value="1"/>
</dbReference>
<dbReference type="InterPro" id="IPR045853">
    <property type="entry name" value="Pep_chain_release_fac_I_sf"/>
</dbReference>
<evidence type="ECO:0000313" key="7">
    <source>
        <dbReference type="EMBL" id="OIO17348.1"/>
    </source>
</evidence>
<name>A0A1J4TYG8_9BACT</name>
<evidence type="ECO:0000256" key="4">
    <source>
        <dbReference type="ARBA" id="ARBA00022917"/>
    </source>
</evidence>
<dbReference type="PANTHER" id="PTHR43804:SF7">
    <property type="entry name" value="LD18447P"/>
    <property type="match status" value="1"/>
</dbReference>
<dbReference type="FunFam" id="3.30.160.20:FF:000004">
    <property type="entry name" value="Peptide chain release factor 1"/>
    <property type="match status" value="1"/>
</dbReference>
<comment type="caution">
    <text evidence="7">The sequence shown here is derived from an EMBL/GenBank/DDBJ whole genome shotgun (WGS) entry which is preliminary data.</text>
</comment>
<keyword evidence="4" id="KW-0648">Protein biosynthesis</keyword>
<dbReference type="GO" id="GO:0016149">
    <property type="term" value="F:translation release factor activity, codon specific"/>
    <property type="evidence" value="ECO:0007669"/>
    <property type="project" value="InterPro"/>
</dbReference>
<dbReference type="Gene3D" id="6.10.140.1950">
    <property type="match status" value="1"/>
</dbReference>
<evidence type="ECO:0000313" key="8">
    <source>
        <dbReference type="Proteomes" id="UP000182465"/>
    </source>
</evidence>
<dbReference type="NCBIfam" id="TIGR00019">
    <property type="entry name" value="prfA"/>
    <property type="match status" value="1"/>
</dbReference>
<dbReference type="InterPro" id="IPR004373">
    <property type="entry name" value="RF-1"/>
</dbReference>
<dbReference type="EMBL" id="MNVB01000033">
    <property type="protein sequence ID" value="OIO17348.1"/>
    <property type="molecule type" value="Genomic_DNA"/>
</dbReference>
<dbReference type="FunFam" id="3.30.70.1660:FF:000002">
    <property type="entry name" value="Peptide chain release factor 1"/>
    <property type="match status" value="1"/>
</dbReference>
<evidence type="ECO:0000256" key="3">
    <source>
        <dbReference type="ARBA" id="ARBA00022481"/>
    </source>
</evidence>
<sequence>MDYLHRIPTFEKKIKQLQATLADQSVLNDPKKMSSANKEFYETKKVLDELKKLQEIKRMMGENNIIIASEESDELKSLALEENSGLDNDKNNLEEYLDEYFNPQSPLDKKSAIMEIRAGIGGNESALFAADLFRMYSRLAEMNKWKIDVASSNRIGIGGFKEIIFEVNGNGAYGLLKYESGTHRVQRIPTTEKSGRIHTSAVTIAIMPEAEDVDVTIKPEDLRIDTFCAGGHGGQSVNTTYSAVRITHLPTNTVVSCQDERSQVQNKEKAMRVLKSRILAVIEEERKKKISAERNSQIGSGDRSEKIRTYNFPQDRLTDHRIKKTWFGLDQILDGNIKKIIEELKKVDQQNSN</sequence>
<dbReference type="PANTHER" id="PTHR43804">
    <property type="entry name" value="LD18447P"/>
    <property type="match status" value="1"/>
</dbReference>
<dbReference type="Pfam" id="PF00472">
    <property type="entry name" value="RF-1"/>
    <property type="match status" value="1"/>
</dbReference>
<dbReference type="SUPFAM" id="SSF75620">
    <property type="entry name" value="Release factor"/>
    <property type="match status" value="1"/>
</dbReference>
<dbReference type="AlphaFoldDB" id="A0A1J4TYG8"/>
<dbReference type="GO" id="GO:0005737">
    <property type="term" value="C:cytoplasm"/>
    <property type="evidence" value="ECO:0007669"/>
    <property type="project" value="UniProtKB-ARBA"/>
</dbReference>
<organism evidence="7 8">
    <name type="scientific">Candidatus Kuenenbacteria bacterium CG1_02_38_13</name>
    <dbReference type="NCBI Taxonomy" id="1805235"/>
    <lineage>
        <taxon>Bacteria</taxon>
        <taxon>Candidatus Kueneniibacteriota</taxon>
    </lineage>
</organism>
<accession>A0A1J4TYG8</accession>
<feature type="domain" description="Peptide chain release factor" evidence="6">
    <location>
        <begin position="66"/>
        <end position="179"/>
    </location>
</feature>
<evidence type="ECO:0000256" key="5">
    <source>
        <dbReference type="NCBIfam" id="TIGR00019"/>
    </source>
</evidence>
<dbReference type="Gene3D" id="3.30.70.1660">
    <property type="match status" value="1"/>
</dbReference>
<evidence type="ECO:0000256" key="1">
    <source>
        <dbReference type="ARBA" id="ARBA00002986"/>
    </source>
</evidence>